<accession>A0A915ICW3</accession>
<keyword evidence="7" id="KW-1185">Reference proteome</keyword>
<evidence type="ECO:0000313" key="8">
    <source>
        <dbReference type="WBParaSite" id="nRc.2.0.1.t11061-RA"/>
    </source>
</evidence>
<evidence type="ECO:0000256" key="1">
    <source>
        <dbReference type="ARBA" id="ARBA00004370"/>
    </source>
</evidence>
<feature type="transmembrane region" description="Helical" evidence="5">
    <location>
        <begin position="377"/>
        <end position="397"/>
    </location>
</feature>
<comment type="subcellular location">
    <subcellularLocation>
        <location evidence="1">Membrane</location>
    </subcellularLocation>
</comment>
<sequence length="494" mass="55739">MVRSYLELALHAENNAKISFLMSRRNQITTFDDFQTMSKNLVDEILLYLSQCNPQPCKISFIGHSLGNIIIRSALCDPRLDPLLERLHTFLSLNGPHCGILYNSSVVNMGLQYFKNILLVGSFEDYYVPIHSALIESSRASSRDQSILGIVYSEMVQNLLRPLSLLGCSTVVRYSVHHSSQASSAASQWIGKAAHVAVLDSDLFIEKLFTVVIIYQLYEDYASYLAIHKGYNGIGTYYSQFLECCYKMKSENKFAVNQASHLYILRICMPSQLIQQSLCEKFYINQTTVQEVDWANLCGTYIGLVVGVIGLPLNVLVILAIGHSKNKIRNYDLLAGLAFGDVLNASSYICYSIRSIIVMNSAPFTMPPFRCLVEGVHLTLGEMAEAACSWMIALLALDRFICMSATMTYRTLGASYTYGMVIFTYVYTALDVIVSLIGSYNMEQESIFEPYCYHSRSVTKWYYHMHVYQICICGYLSMVLYALALVCLKHKGRK</sequence>
<feature type="transmembrane region" description="Helical" evidence="5">
    <location>
        <begin position="301"/>
        <end position="321"/>
    </location>
</feature>
<feature type="transmembrane region" description="Helical" evidence="5">
    <location>
        <begin position="333"/>
        <end position="357"/>
    </location>
</feature>
<evidence type="ECO:0000256" key="5">
    <source>
        <dbReference type="SAM" id="Phobius"/>
    </source>
</evidence>
<feature type="transmembrane region" description="Helical" evidence="5">
    <location>
        <begin position="418"/>
        <end position="440"/>
    </location>
</feature>
<dbReference type="Gene3D" id="3.40.50.1820">
    <property type="entry name" value="alpha/beta hydrolase"/>
    <property type="match status" value="1"/>
</dbReference>
<dbReference type="Proteomes" id="UP000887565">
    <property type="component" value="Unplaced"/>
</dbReference>
<organism evidence="7 8">
    <name type="scientific">Romanomermis culicivorax</name>
    <name type="common">Nematode worm</name>
    <dbReference type="NCBI Taxonomy" id="13658"/>
    <lineage>
        <taxon>Eukaryota</taxon>
        <taxon>Metazoa</taxon>
        <taxon>Ecdysozoa</taxon>
        <taxon>Nematoda</taxon>
        <taxon>Enoplea</taxon>
        <taxon>Dorylaimia</taxon>
        <taxon>Mermithida</taxon>
        <taxon>Mermithoidea</taxon>
        <taxon>Mermithidae</taxon>
        <taxon>Romanomermis</taxon>
    </lineage>
</organism>
<evidence type="ECO:0000259" key="6">
    <source>
        <dbReference type="PROSITE" id="PS50262"/>
    </source>
</evidence>
<dbReference type="PROSITE" id="PS00237">
    <property type="entry name" value="G_PROTEIN_RECEP_F1_1"/>
    <property type="match status" value="1"/>
</dbReference>
<dbReference type="SUPFAM" id="SSF81321">
    <property type="entry name" value="Family A G protein-coupled receptor-like"/>
    <property type="match status" value="1"/>
</dbReference>
<dbReference type="Gene3D" id="1.20.1070.10">
    <property type="entry name" value="Rhodopsin 7-helix transmembrane proteins"/>
    <property type="match status" value="1"/>
</dbReference>
<dbReference type="AlphaFoldDB" id="A0A915ICW3"/>
<dbReference type="InterPro" id="IPR007751">
    <property type="entry name" value="DUF676_lipase-like"/>
</dbReference>
<dbReference type="InterPro" id="IPR044294">
    <property type="entry name" value="Lipase-like"/>
</dbReference>
<protein>
    <submittedName>
        <fullName evidence="8">G-protein coupled receptors family 1 profile domain-containing protein</fullName>
    </submittedName>
</protein>
<evidence type="ECO:0000256" key="2">
    <source>
        <dbReference type="ARBA" id="ARBA00022692"/>
    </source>
</evidence>
<reference evidence="8" key="1">
    <citation type="submission" date="2022-11" db="UniProtKB">
        <authorList>
            <consortium name="WormBaseParasite"/>
        </authorList>
    </citation>
    <scope>IDENTIFICATION</scope>
</reference>
<evidence type="ECO:0000256" key="3">
    <source>
        <dbReference type="ARBA" id="ARBA00022989"/>
    </source>
</evidence>
<evidence type="ECO:0000313" key="7">
    <source>
        <dbReference type="Proteomes" id="UP000887565"/>
    </source>
</evidence>
<dbReference type="Pfam" id="PF05057">
    <property type="entry name" value="DUF676"/>
    <property type="match status" value="1"/>
</dbReference>
<dbReference type="InterPro" id="IPR017452">
    <property type="entry name" value="GPCR_Rhodpsn_7TM"/>
</dbReference>
<evidence type="ECO:0000256" key="4">
    <source>
        <dbReference type="ARBA" id="ARBA00023136"/>
    </source>
</evidence>
<dbReference type="PANTHER" id="PTHR12482">
    <property type="entry name" value="LIPASE ROG1-RELATED-RELATED"/>
    <property type="match status" value="1"/>
</dbReference>
<dbReference type="PROSITE" id="PS50262">
    <property type="entry name" value="G_PROTEIN_RECEP_F1_2"/>
    <property type="match status" value="1"/>
</dbReference>
<keyword evidence="2 5" id="KW-0812">Transmembrane</keyword>
<feature type="transmembrane region" description="Helical" evidence="5">
    <location>
        <begin position="467"/>
        <end position="488"/>
    </location>
</feature>
<dbReference type="PANTHER" id="PTHR12482:SF5">
    <property type="entry name" value="DUF676 DOMAIN-CONTAINING PROTEIN"/>
    <property type="match status" value="1"/>
</dbReference>
<dbReference type="GO" id="GO:0004930">
    <property type="term" value="F:G protein-coupled receptor activity"/>
    <property type="evidence" value="ECO:0007669"/>
    <property type="project" value="InterPro"/>
</dbReference>
<dbReference type="InterPro" id="IPR000276">
    <property type="entry name" value="GPCR_Rhodpsn"/>
</dbReference>
<name>A0A915ICW3_ROMCU</name>
<keyword evidence="4 5" id="KW-0472">Membrane</keyword>
<dbReference type="InterPro" id="IPR029058">
    <property type="entry name" value="AB_hydrolase_fold"/>
</dbReference>
<feature type="domain" description="G-protein coupled receptors family 1 profile" evidence="6">
    <location>
        <begin position="313"/>
        <end position="494"/>
    </location>
</feature>
<dbReference type="GO" id="GO:0016020">
    <property type="term" value="C:membrane"/>
    <property type="evidence" value="ECO:0007669"/>
    <property type="project" value="UniProtKB-SubCell"/>
</dbReference>
<dbReference type="WBParaSite" id="nRc.2.0.1.t11061-RA">
    <property type="protein sequence ID" value="nRc.2.0.1.t11061-RA"/>
    <property type="gene ID" value="nRc.2.0.1.g11061"/>
</dbReference>
<keyword evidence="3 5" id="KW-1133">Transmembrane helix</keyword>
<dbReference type="SUPFAM" id="SSF53474">
    <property type="entry name" value="alpha/beta-Hydrolases"/>
    <property type="match status" value="1"/>
</dbReference>
<proteinExistence type="predicted"/>